<evidence type="ECO:0000313" key="2">
    <source>
        <dbReference type="EMBL" id="AZS51662.1"/>
    </source>
</evidence>
<dbReference type="RefSeq" id="WP_109704114.1">
    <property type="nucleotide sequence ID" value="NZ_CP029822.1"/>
</dbReference>
<dbReference type="Proteomes" id="UP000273143">
    <property type="component" value="Chromosome"/>
</dbReference>
<feature type="transmembrane region" description="Helical" evidence="1">
    <location>
        <begin position="34"/>
        <end position="56"/>
    </location>
</feature>
<name>A0A451EPD7_9GAMM</name>
<organism evidence="2 3">
    <name type="scientific">Entomomonas moraniae</name>
    <dbReference type="NCBI Taxonomy" id="2213226"/>
    <lineage>
        <taxon>Bacteria</taxon>
        <taxon>Pseudomonadati</taxon>
        <taxon>Pseudomonadota</taxon>
        <taxon>Gammaproteobacteria</taxon>
        <taxon>Pseudomonadales</taxon>
        <taxon>Pseudomonadaceae</taxon>
        <taxon>Entomomonas</taxon>
    </lineage>
</organism>
<keyword evidence="1" id="KW-1133">Transmembrane helix</keyword>
<gene>
    <name evidence="2" type="ORF">DM558_13170</name>
</gene>
<keyword evidence="3" id="KW-1185">Reference proteome</keyword>
<feature type="transmembrane region" description="Helical" evidence="1">
    <location>
        <begin position="7"/>
        <end position="28"/>
    </location>
</feature>
<dbReference type="AlphaFoldDB" id="A0A451EPD7"/>
<reference evidence="3" key="1">
    <citation type="submission" date="2018-06" db="EMBL/GenBank/DDBJ databases">
        <title>Complete genome of Pseudomonas insecticola strain QZS01.</title>
        <authorList>
            <person name="Wang J."/>
            <person name="Su Q."/>
        </authorList>
    </citation>
    <scope>NUCLEOTIDE SEQUENCE [LARGE SCALE GENOMIC DNA]</scope>
    <source>
        <strain evidence="3">QZS01</strain>
    </source>
</reference>
<keyword evidence="1" id="KW-0812">Transmembrane</keyword>
<protein>
    <submittedName>
        <fullName evidence="2">Uncharacterized protein</fullName>
    </submittedName>
</protein>
<accession>A0A451EPD7</accession>
<sequence length="95" mass="10170">MNKLFAASLAIIGGVLGFIIGLTIGFAMNSYSLIVLYGLATVFALFGGFSLSKFSSAIDNQDQNTRKVLIILCTIIAAILLALLILTVTMLNTYY</sequence>
<dbReference type="KEGG" id="emo:DM558_13170"/>
<dbReference type="EMBL" id="CP029822">
    <property type="protein sequence ID" value="AZS51662.1"/>
    <property type="molecule type" value="Genomic_DNA"/>
</dbReference>
<feature type="transmembrane region" description="Helical" evidence="1">
    <location>
        <begin position="68"/>
        <end position="91"/>
    </location>
</feature>
<evidence type="ECO:0000256" key="1">
    <source>
        <dbReference type="SAM" id="Phobius"/>
    </source>
</evidence>
<proteinExistence type="predicted"/>
<evidence type="ECO:0000313" key="3">
    <source>
        <dbReference type="Proteomes" id="UP000273143"/>
    </source>
</evidence>
<keyword evidence="1" id="KW-0472">Membrane</keyword>